<evidence type="ECO:0000313" key="2">
    <source>
        <dbReference type="Proteomes" id="UP001333110"/>
    </source>
</evidence>
<dbReference type="EMBL" id="JAUNZN010000004">
    <property type="protein sequence ID" value="KAK4822925.1"/>
    <property type="molecule type" value="Genomic_DNA"/>
</dbReference>
<comment type="caution">
    <text evidence="1">The sequence shown here is derived from an EMBL/GenBank/DDBJ whole genome shotgun (WGS) entry which is preliminary data.</text>
</comment>
<sequence length="99" mass="11506">MTLCFPKLVIDGTRTVIQQEYLAHKGTENKIKSSLIFMMELMSELQCKNGTYKQWKLGQATKEKFRNIVLVCRNDIKRANGHLEMTFAREVKGSKKSFF</sequence>
<dbReference type="Proteomes" id="UP001333110">
    <property type="component" value="Unassembled WGS sequence"/>
</dbReference>
<name>A0AAN7NVW1_MYCAM</name>
<protein>
    <submittedName>
        <fullName evidence="1">Uncharacterized protein</fullName>
    </submittedName>
</protein>
<gene>
    <name evidence="1" type="ORF">QYF61_023425</name>
</gene>
<keyword evidence="2" id="KW-1185">Reference proteome</keyword>
<organism evidence="1 2">
    <name type="scientific">Mycteria americana</name>
    <name type="common">Wood stork</name>
    <dbReference type="NCBI Taxonomy" id="33587"/>
    <lineage>
        <taxon>Eukaryota</taxon>
        <taxon>Metazoa</taxon>
        <taxon>Chordata</taxon>
        <taxon>Craniata</taxon>
        <taxon>Vertebrata</taxon>
        <taxon>Euteleostomi</taxon>
        <taxon>Archelosauria</taxon>
        <taxon>Archosauria</taxon>
        <taxon>Dinosauria</taxon>
        <taxon>Saurischia</taxon>
        <taxon>Theropoda</taxon>
        <taxon>Coelurosauria</taxon>
        <taxon>Aves</taxon>
        <taxon>Neognathae</taxon>
        <taxon>Neoaves</taxon>
        <taxon>Aequornithes</taxon>
        <taxon>Ciconiiformes</taxon>
        <taxon>Ciconiidae</taxon>
        <taxon>Mycteria</taxon>
    </lineage>
</organism>
<accession>A0AAN7NVW1</accession>
<dbReference type="AlphaFoldDB" id="A0AAN7NVW1"/>
<evidence type="ECO:0000313" key="1">
    <source>
        <dbReference type="EMBL" id="KAK4822925.1"/>
    </source>
</evidence>
<reference evidence="1 2" key="1">
    <citation type="journal article" date="2023" name="J. Hered.">
        <title>Chromosome-level genome of the wood stork (Mycteria americana) provides insight into avian chromosome evolution.</title>
        <authorList>
            <person name="Flamio R. Jr."/>
            <person name="Ramstad K.M."/>
        </authorList>
    </citation>
    <scope>NUCLEOTIDE SEQUENCE [LARGE SCALE GENOMIC DNA]</scope>
    <source>
        <strain evidence="1">JAX WOST 10</strain>
    </source>
</reference>
<proteinExistence type="predicted"/>